<dbReference type="Pfam" id="PF25372">
    <property type="entry name" value="DUF7885"/>
    <property type="match status" value="1"/>
</dbReference>
<dbReference type="Gene3D" id="3.80.10.10">
    <property type="entry name" value="Ribonuclease Inhibitor"/>
    <property type="match status" value="3"/>
</dbReference>
<feature type="domain" description="F-box/LRR-repeat protein 15-like leucin rich repeat" evidence="1">
    <location>
        <begin position="142"/>
        <end position="218"/>
    </location>
</feature>
<protein>
    <recommendedName>
        <fullName evidence="1">F-box/LRR-repeat protein 15-like leucin rich repeat domain-containing protein</fullName>
    </recommendedName>
</protein>
<dbReference type="PANTHER" id="PTHR13318:SF95">
    <property type="entry name" value="F-BOX PROTEIN YLR352W"/>
    <property type="match status" value="1"/>
</dbReference>
<comment type="caution">
    <text evidence="2">The sequence shown here is derived from an EMBL/GenBank/DDBJ whole genome shotgun (WGS) entry which is preliminary data.</text>
</comment>
<evidence type="ECO:0000313" key="2">
    <source>
        <dbReference type="EMBL" id="GFA97107.1"/>
    </source>
</evidence>
<dbReference type="InterPro" id="IPR032675">
    <property type="entry name" value="LRR_dom_sf"/>
</dbReference>
<evidence type="ECO:0000259" key="1">
    <source>
        <dbReference type="Pfam" id="PF25372"/>
    </source>
</evidence>
<organism evidence="2">
    <name type="scientific">Tanacetum cinerariifolium</name>
    <name type="common">Dalmatian daisy</name>
    <name type="synonym">Chrysanthemum cinerariifolium</name>
    <dbReference type="NCBI Taxonomy" id="118510"/>
    <lineage>
        <taxon>Eukaryota</taxon>
        <taxon>Viridiplantae</taxon>
        <taxon>Streptophyta</taxon>
        <taxon>Embryophyta</taxon>
        <taxon>Tracheophyta</taxon>
        <taxon>Spermatophyta</taxon>
        <taxon>Magnoliopsida</taxon>
        <taxon>eudicotyledons</taxon>
        <taxon>Gunneridae</taxon>
        <taxon>Pentapetalae</taxon>
        <taxon>asterids</taxon>
        <taxon>campanulids</taxon>
        <taxon>Asterales</taxon>
        <taxon>Asteraceae</taxon>
        <taxon>Asteroideae</taxon>
        <taxon>Anthemideae</taxon>
        <taxon>Anthemidinae</taxon>
        <taxon>Tanacetum</taxon>
    </lineage>
</organism>
<dbReference type="PANTHER" id="PTHR13318">
    <property type="entry name" value="PARTNER OF PAIRED, ISOFORM B-RELATED"/>
    <property type="match status" value="1"/>
</dbReference>
<dbReference type="GO" id="GO:0031146">
    <property type="term" value="P:SCF-dependent proteasomal ubiquitin-dependent protein catabolic process"/>
    <property type="evidence" value="ECO:0007669"/>
    <property type="project" value="TreeGrafter"/>
</dbReference>
<dbReference type="GO" id="GO:0019005">
    <property type="term" value="C:SCF ubiquitin ligase complex"/>
    <property type="evidence" value="ECO:0007669"/>
    <property type="project" value="TreeGrafter"/>
</dbReference>
<sequence>MERLGEDEISSIFERISEDDDKDSFAVVCKKFFKVASFHLQWLHNKLPDLLYDMLIASPKMVSFECHEPLSNNHMKLIADSCPNLKNLMLSIEQNLDPKVGKLEFNDVGLLAVADACSHLVYVDLSKRLRFKEIGIGSLVRSCKNLRTLILTDCVNVTDKSLKIIAEATCLNTLNLRGCYLISDLGLEYLANGDLKNCLHTLYLSECDRITDNGIIHLKKLVTLTGVSFLLCGDEITDYGIVALCELPNIKSLILDYLINITDISLLEIGRKYLNIMSISFNGCKRITRVGLHAFSGHPYLSELRLFSCYKISWEDVLSVALTLPKLLIIRLSRSMKKPLPEAGLYDVFAKLVSTRRNGMKLKHRHP</sequence>
<dbReference type="InterPro" id="IPR057207">
    <property type="entry name" value="FBXL15_LRR"/>
</dbReference>
<dbReference type="EMBL" id="BKCJ010524726">
    <property type="protein sequence ID" value="GFA97107.1"/>
    <property type="molecule type" value="Genomic_DNA"/>
</dbReference>
<proteinExistence type="predicted"/>
<dbReference type="InterPro" id="IPR006553">
    <property type="entry name" value="Leu-rich_rpt_Cys-con_subtyp"/>
</dbReference>
<dbReference type="SUPFAM" id="SSF52047">
    <property type="entry name" value="RNI-like"/>
    <property type="match status" value="1"/>
</dbReference>
<reference evidence="2" key="1">
    <citation type="journal article" date="2019" name="Sci. Rep.">
        <title>Draft genome of Tanacetum cinerariifolium, the natural source of mosquito coil.</title>
        <authorList>
            <person name="Yamashiro T."/>
            <person name="Shiraishi A."/>
            <person name="Satake H."/>
            <person name="Nakayama K."/>
        </authorList>
    </citation>
    <scope>NUCLEOTIDE SEQUENCE</scope>
</reference>
<accession>A0A699KIZ4</accession>
<name>A0A699KIZ4_TANCI</name>
<dbReference type="AlphaFoldDB" id="A0A699KIZ4"/>
<dbReference type="SMART" id="SM00367">
    <property type="entry name" value="LRR_CC"/>
    <property type="match status" value="6"/>
</dbReference>
<gene>
    <name evidence="2" type="ORF">Tci_669079</name>
</gene>